<name>A0AAI8ANF4_MESHY</name>
<reference evidence="6 7" key="1">
    <citation type="journal article" date="2013" name="Genome Announc.">
        <title>Complete Genome Sequence of Mycoplasma hyorhinis Strain SK76.</title>
        <authorList>
            <person name="Goodison S."/>
            <person name="Urquidi V."/>
            <person name="Kumar D."/>
            <person name="Reyes L."/>
            <person name="Rosser C.J."/>
        </authorList>
    </citation>
    <scope>NUCLEOTIDE SEQUENCE [LARGE SCALE GENOMIC DNA]</scope>
    <source>
        <strain evidence="6 7">SK76</strain>
    </source>
</reference>
<feature type="domain" description="ABC transporter" evidence="5">
    <location>
        <begin position="8"/>
        <end position="252"/>
    </location>
</feature>
<organism evidence="6 7">
    <name type="scientific">Mesomycoplasma hyorhinis SK76</name>
    <dbReference type="NCBI Taxonomy" id="1118964"/>
    <lineage>
        <taxon>Bacteria</taxon>
        <taxon>Bacillati</taxon>
        <taxon>Mycoplasmatota</taxon>
        <taxon>Mycoplasmoidales</taxon>
        <taxon>Metamycoplasmataceae</taxon>
        <taxon>Mesomycoplasma</taxon>
    </lineage>
</organism>
<dbReference type="PROSITE" id="PS50893">
    <property type="entry name" value="ABC_TRANSPORTER_2"/>
    <property type="match status" value="1"/>
</dbReference>
<dbReference type="GO" id="GO:0016887">
    <property type="term" value="F:ATP hydrolysis activity"/>
    <property type="evidence" value="ECO:0007669"/>
    <property type="project" value="InterPro"/>
</dbReference>
<evidence type="ECO:0000313" key="7">
    <source>
        <dbReference type="Proteomes" id="UP000009399"/>
    </source>
</evidence>
<evidence type="ECO:0000256" key="1">
    <source>
        <dbReference type="ARBA" id="ARBA00005417"/>
    </source>
</evidence>
<dbReference type="EMBL" id="CP003914">
    <property type="protein sequence ID" value="AFX74625.1"/>
    <property type="molecule type" value="Genomic_DNA"/>
</dbReference>
<dbReference type="InterPro" id="IPR003593">
    <property type="entry name" value="AAA+_ATPase"/>
</dbReference>
<sequence>MKKPLNKLEIKNLTFKNKNDDYIILKNLNLDINSDKVLFLLGSSGQGKSSLLKTILKQTDVIEGTILFNKQDIFQLNKKEWKSFLKEVSFLNQTTTSIPFETVFTNIVRSLQDYKNLFYNMFNLVSKSQKEEIISVLKELNILDKIYHRVDSLSGGQQQRVEIAKLMMQKPKIIIADEPTNFLDPNISKNIIELIIKMAKKFNSILIIVTHNVNLIHEFDSSILLIKNQEYHFYKSNKEINSNILDQVFKND</sequence>
<accession>A0AAI8ANF4</accession>
<evidence type="ECO:0000256" key="2">
    <source>
        <dbReference type="ARBA" id="ARBA00022448"/>
    </source>
</evidence>
<dbReference type="Proteomes" id="UP000009399">
    <property type="component" value="Chromosome"/>
</dbReference>
<dbReference type="SMART" id="SM00382">
    <property type="entry name" value="AAA"/>
    <property type="match status" value="1"/>
</dbReference>
<dbReference type="PANTHER" id="PTHR42734:SF6">
    <property type="entry name" value="MOLYBDATE IMPORT ATP-BINDING PROTEIN MOLC"/>
    <property type="match status" value="1"/>
</dbReference>
<dbReference type="KEGG" id="mhs:MOS_723"/>
<dbReference type="RefSeq" id="WP_015084308.1">
    <property type="nucleotide sequence ID" value="NC_019552.1"/>
</dbReference>
<gene>
    <name evidence="6" type="ORF">MOS_723</name>
</gene>
<protein>
    <submittedName>
        <fullName evidence="6">Phosphonate ABC transporter ATP-binding protein</fullName>
    </submittedName>
</protein>
<dbReference type="InterPro" id="IPR017871">
    <property type="entry name" value="ABC_transporter-like_CS"/>
</dbReference>
<evidence type="ECO:0000256" key="4">
    <source>
        <dbReference type="ARBA" id="ARBA00022840"/>
    </source>
</evidence>
<dbReference type="Pfam" id="PF00005">
    <property type="entry name" value="ABC_tran"/>
    <property type="match status" value="1"/>
</dbReference>
<keyword evidence="3" id="KW-0547">Nucleotide-binding</keyword>
<dbReference type="PROSITE" id="PS00211">
    <property type="entry name" value="ABC_TRANSPORTER_1"/>
    <property type="match status" value="1"/>
</dbReference>
<proteinExistence type="inferred from homology"/>
<comment type="similarity">
    <text evidence="1">Belongs to the ABC transporter superfamily.</text>
</comment>
<dbReference type="InterPro" id="IPR050153">
    <property type="entry name" value="Metal_Ion_Import_ABC"/>
</dbReference>
<dbReference type="InterPro" id="IPR003439">
    <property type="entry name" value="ABC_transporter-like_ATP-bd"/>
</dbReference>
<dbReference type="SUPFAM" id="SSF52540">
    <property type="entry name" value="P-loop containing nucleoside triphosphate hydrolases"/>
    <property type="match status" value="1"/>
</dbReference>
<evidence type="ECO:0000256" key="3">
    <source>
        <dbReference type="ARBA" id="ARBA00022741"/>
    </source>
</evidence>
<dbReference type="AlphaFoldDB" id="A0AAI8ANF4"/>
<dbReference type="Gene3D" id="3.40.50.300">
    <property type="entry name" value="P-loop containing nucleotide triphosphate hydrolases"/>
    <property type="match status" value="1"/>
</dbReference>
<keyword evidence="4 6" id="KW-0067">ATP-binding</keyword>
<dbReference type="PANTHER" id="PTHR42734">
    <property type="entry name" value="METAL TRANSPORT SYSTEM ATP-BINDING PROTEIN TM_0124-RELATED"/>
    <property type="match status" value="1"/>
</dbReference>
<evidence type="ECO:0000259" key="5">
    <source>
        <dbReference type="PROSITE" id="PS50893"/>
    </source>
</evidence>
<dbReference type="GO" id="GO:0005524">
    <property type="term" value="F:ATP binding"/>
    <property type="evidence" value="ECO:0007669"/>
    <property type="project" value="UniProtKB-KW"/>
</dbReference>
<dbReference type="InterPro" id="IPR027417">
    <property type="entry name" value="P-loop_NTPase"/>
</dbReference>
<keyword evidence="2" id="KW-0813">Transport</keyword>
<evidence type="ECO:0000313" key="6">
    <source>
        <dbReference type="EMBL" id="AFX74625.1"/>
    </source>
</evidence>